<gene>
    <name evidence="3" type="ORF">EH243_12905</name>
</gene>
<proteinExistence type="inferred from homology"/>
<organism evidence="3 4">
    <name type="scientific">Amphritea opalescens</name>
    <dbReference type="NCBI Taxonomy" id="2490544"/>
    <lineage>
        <taxon>Bacteria</taxon>
        <taxon>Pseudomonadati</taxon>
        <taxon>Pseudomonadota</taxon>
        <taxon>Gammaproteobacteria</taxon>
        <taxon>Oceanospirillales</taxon>
        <taxon>Oceanospirillaceae</taxon>
        <taxon>Amphritea</taxon>
    </lineage>
</organism>
<dbReference type="RefSeq" id="WP_126159087.1">
    <property type="nucleotide sequence ID" value="NZ_RQXW01000011.1"/>
</dbReference>
<dbReference type="InterPro" id="IPR006015">
    <property type="entry name" value="Universal_stress_UspA"/>
</dbReference>
<sequence length="142" mass="15746">MFKQIIVPVDIEEPSFSDKAIELALRELDSEGCIHLMTVIPGFNSPLVASYFKKSAVEKAHEAVEKQLQALAEKKLPPEVERTLSVHQGNPAERIIKHVKRCHADLIIMTAHHRGKVDHALLGSNSSRVVERAGCSVLVLRP</sequence>
<dbReference type="InterPro" id="IPR014729">
    <property type="entry name" value="Rossmann-like_a/b/a_fold"/>
</dbReference>
<dbReference type="Proteomes" id="UP000283087">
    <property type="component" value="Unassembled WGS sequence"/>
</dbReference>
<dbReference type="AlphaFoldDB" id="A0A430KPC8"/>
<dbReference type="Pfam" id="PF00582">
    <property type="entry name" value="Usp"/>
    <property type="match status" value="1"/>
</dbReference>
<dbReference type="Gene3D" id="3.40.50.620">
    <property type="entry name" value="HUPs"/>
    <property type="match status" value="1"/>
</dbReference>
<name>A0A430KPC8_9GAMM</name>
<accession>A0A430KPC8</accession>
<dbReference type="SUPFAM" id="SSF52402">
    <property type="entry name" value="Adenine nucleotide alpha hydrolases-like"/>
    <property type="match status" value="1"/>
</dbReference>
<dbReference type="InterPro" id="IPR006016">
    <property type="entry name" value="UspA"/>
</dbReference>
<evidence type="ECO:0000313" key="3">
    <source>
        <dbReference type="EMBL" id="RTE65330.1"/>
    </source>
</evidence>
<dbReference type="CDD" id="cd00293">
    <property type="entry name" value="USP-like"/>
    <property type="match status" value="1"/>
</dbReference>
<protein>
    <submittedName>
        <fullName evidence="3">Universal stress protein</fullName>
    </submittedName>
</protein>
<evidence type="ECO:0000256" key="1">
    <source>
        <dbReference type="ARBA" id="ARBA00008791"/>
    </source>
</evidence>
<feature type="domain" description="UspA" evidence="2">
    <location>
        <begin position="1"/>
        <end position="141"/>
    </location>
</feature>
<dbReference type="PANTHER" id="PTHR46268">
    <property type="entry name" value="STRESS RESPONSE PROTEIN NHAX"/>
    <property type="match status" value="1"/>
</dbReference>
<evidence type="ECO:0000313" key="4">
    <source>
        <dbReference type="Proteomes" id="UP000283087"/>
    </source>
</evidence>
<reference evidence="3 4" key="1">
    <citation type="submission" date="2018-11" db="EMBL/GenBank/DDBJ databases">
        <title>The draft genome sequence of Amphritea opalescens ANRC-JH13T.</title>
        <authorList>
            <person name="Fang Z."/>
            <person name="Zhang Y."/>
            <person name="Han X."/>
        </authorList>
    </citation>
    <scope>NUCLEOTIDE SEQUENCE [LARGE SCALE GENOMIC DNA]</scope>
    <source>
        <strain evidence="3 4">ANRC-JH13</strain>
    </source>
</reference>
<comment type="caution">
    <text evidence="3">The sequence shown here is derived from an EMBL/GenBank/DDBJ whole genome shotgun (WGS) entry which is preliminary data.</text>
</comment>
<dbReference type="PANTHER" id="PTHR46268:SF6">
    <property type="entry name" value="UNIVERSAL STRESS PROTEIN UP12"/>
    <property type="match status" value="1"/>
</dbReference>
<comment type="similarity">
    <text evidence="1">Belongs to the universal stress protein A family.</text>
</comment>
<evidence type="ECO:0000259" key="2">
    <source>
        <dbReference type="Pfam" id="PF00582"/>
    </source>
</evidence>
<dbReference type="OrthoDB" id="9792500at2"/>
<dbReference type="PRINTS" id="PR01438">
    <property type="entry name" value="UNVRSLSTRESS"/>
</dbReference>
<keyword evidence="4" id="KW-1185">Reference proteome</keyword>
<dbReference type="EMBL" id="RQXW01000011">
    <property type="protein sequence ID" value="RTE65330.1"/>
    <property type="molecule type" value="Genomic_DNA"/>
</dbReference>